<dbReference type="InterPro" id="IPR010719">
    <property type="entry name" value="MnmM_MeTrfase"/>
</dbReference>
<dbReference type="AlphaFoldDB" id="A0A0A7FS10"/>
<evidence type="ECO:0000313" key="1">
    <source>
        <dbReference type="EMBL" id="AIY82429.1"/>
    </source>
</evidence>
<gene>
    <name evidence="1" type="ORF">U729_2713</name>
</gene>
<dbReference type="HOGENOM" id="CLU_079190_1_0_9"/>
<dbReference type="EMBL" id="CP006905">
    <property type="protein sequence ID" value="AIY82429.1"/>
    <property type="molecule type" value="Genomic_DNA"/>
</dbReference>
<dbReference type="InterPro" id="IPR029063">
    <property type="entry name" value="SAM-dependent_MTases_sf"/>
</dbReference>
<dbReference type="eggNOG" id="COG2519">
    <property type="taxonomic scope" value="Bacteria"/>
</dbReference>
<dbReference type="SUPFAM" id="SSF53335">
    <property type="entry name" value="S-adenosyl-L-methionine-dependent methyltransferases"/>
    <property type="match status" value="1"/>
</dbReference>
<dbReference type="RefSeq" id="WP_039315924.1">
    <property type="nucleotide sequence ID" value="NZ_CP006905.1"/>
</dbReference>
<sequence>MFNYVGDISNLSHYIIDNFIKNKNVAIDATLGNGYDTDFLSERFNKIYSFDIQESACKNYLLKNKDNVKVILDSHHLIDKYVDSKVDCIMYNLGFLPGASKDITTLHNTSIESIKKGLEYLNEGGIMTICIYIGHDEGKKEESCILDYVKNLSKKEYGVMLHKFLNRSEVAPMLVVIERKTLL</sequence>
<evidence type="ECO:0008006" key="3">
    <source>
        <dbReference type="Google" id="ProtNLM"/>
    </source>
</evidence>
<dbReference type="Gene3D" id="3.40.50.150">
    <property type="entry name" value="Vaccinia Virus protein VP39"/>
    <property type="match status" value="1"/>
</dbReference>
<dbReference type="PANTHER" id="PTHR35276">
    <property type="entry name" value="S-ADENOSYL-L-METHIONINE-DEPENDENT METHYLTRANSFERASES SUPERFAMILY PROTEIN"/>
    <property type="match status" value="1"/>
</dbReference>
<dbReference type="OrthoDB" id="9792989at2"/>
<dbReference type="Proteomes" id="UP000030635">
    <property type="component" value="Chromosome"/>
</dbReference>
<evidence type="ECO:0000313" key="2">
    <source>
        <dbReference type="Proteomes" id="UP000030635"/>
    </source>
</evidence>
<dbReference type="Pfam" id="PF06962">
    <property type="entry name" value="rRNA_methylase"/>
    <property type="match status" value="1"/>
</dbReference>
<dbReference type="KEGG" id="cbv:U729_2713"/>
<dbReference type="STRING" id="1561.NPD11_315"/>
<accession>A0A0A7FS10</accession>
<proteinExistence type="predicted"/>
<protein>
    <recommendedName>
        <fullName evidence="3">rRNA methylase</fullName>
    </recommendedName>
</protein>
<organism evidence="1 2">
    <name type="scientific">Clostridium baratii str. Sullivan</name>
    <dbReference type="NCBI Taxonomy" id="1415775"/>
    <lineage>
        <taxon>Bacteria</taxon>
        <taxon>Bacillati</taxon>
        <taxon>Bacillota</taxon>
        <taxon>Clostridia</taxon>
        <taxon>Eubacteriales</taxon>
        <taxon>Clostridiaceae</taxon>
        <taxon>Clostridium</taxon>
    </lineage>
</organism>
<dbReference type="PANTHER" id="PTHR35276:SF1">
    <property type="entry name" value="TRNA (MNM(5)S(2)U34)-METHYLTRANSFERASE, CHLOROPLASTIC"/>
    <property type="match status" value="1"/>
</dbReference>
<name>A0A0A7FS10_9CLOT</name>
<keyword evidence="2" id="KW-1185">Reference proteome</keyword>
<reference evidence="1 2" key="1">
    <citation type="journal article" date="2015" name="Infect. Genet. Evol.">
        <title>Genomic sequences of six botulinum neurotoxin-producing strains representing three clostridial species illustrate the mobility and diversity of botulinum neurotoxin genes.</title>
        <authorList>
            <person name="Smith T.J."/>
            <person name="Hill K.K."/>
            <person name="Xie G."/>
            <person name="Foley B.T."/>
            <person name="Williamson C.H."/>
            <person name="Foster J.T."/>
            <person name="Johnson S.L."/>
            <person name="Chertkov O."/>
            <person name="Teshima H."/>
            <person name="Gibbons H.S."/>
            <person name="Johnsky L.A."/>
            <person name="Karavis M.A."/>
            <person name="Smith L.A."/>
        </authorList>
    </citation>
    <scope>NUCLEOTIDE SEQUENCE [LARGE SCALE GENOMIC DNA]</scope>
    <source>
        <strain evidence="1">Sullivan</strain>
    </source>
</reference>